<keyword evidence="2" id="KW-0378">Hydrolase</keyword>
<dbReference type="InterPro" id="IPR012341">
    <property type="entry name" value="6hp_glycosidase-like_sf"/>
</dbReference>
<sequence>MPRDLPIGNGNVLVNFDGQYQIRDIYFPRVGQDNQTVGRVNHLGFWVDGQFSWINEDWHIEKRYLKESLVTDVLLRNDRLHIEVRMHDLVDAQDNILLREVHIKSLDGKDHLVRVFFHQDFSISENEVGDTAFYDPRTLSVIHYKKNRWFLISTKTPLKCGVTDWSVGKKGVDGLEGTYKDAEDGKLGGNPIVQGSVDSVVGLNLSVPANGEACGHYWMCMGRNYEEVKALNDEMIKEEHAERMVPRNQNYWKLWVNPEHIDFHGLPPKVTELFKRSLLTIRTQVDNGGAIIAANDHDITQFARDTYSYMWPRDGALVAYAMTKAGHRDLTQRFFKFCSDVIKDEGYLLHKYNPDRSVASSWHPWLKDGKEVLPIQEDETALVIWSLWHHFKKFRNIEFIRSVADNLIFKAADFLCNYRDEETKLPHPSYDLWEERWGVHLFTVCSVIGGLNAAANFCQAIGELTKAHRYQAVADEIQEAMVEHMWSKEHKRFCRMATRTESGYNLDMNIDAAMYALFAFGNMSPHDSKVAATMKAIKDRLWIKTEVGGLARYENDYYHQISQDVENVPGNPWFICTMWLAQYDIAAARSPEDLKDAVKMMEWVANRALMSGVLAEQVHPYSNEPLSVSPLTWSHATFVTCVLEYLDRKKQLMSENVFAQTIIPV</sequence>
<organism evidence="2 3">
    <name type="scientific">Candidatus Obscuribacter phosphatis</name>
    <dbReference type="NCBI Taxonomy" id="1906157"/>
    <lineage>
        <taxon>Bacteria</taxon>
        <taxon>Bacillati</taxon>
        <taxon>Candidatus Melainabacteria</taxon>
        <taxon>Candidatus Obscuribacterales</taxon>
        <taxon>Candidatus Obscuribacteraceae</taxon>
        <taxon>Candidatus Obscuribacter</taxon>
    </lineage>
</organism>
<dbReference type="GO" id="GO:0004553">
    <property type="term" value="F:hydrolase activity, hydrolyzing O-glycosyl compounds"/>
    <property type="evidence" value="ECO:0007669"/>
    <property type="project" value="UniProtKB-ARBA"/>
</dbReference>
<comment type="caution">
    <text evidence="2">The sequence shown here is derived from an EMBL/GenBank/DDBJ whole genome shotgun (WGS) entry which is preliminary data.</text>
</comment>
<gene>
    <name evidence="2" type="ORF">J0M35_14515</name>
</gene>
<dbReference type="Proteomes" id="UP000664277">
    <property type="component" value="Unassembled WGS sequence"/>
</dbReference>
<name>A0A8J7PMN3_9BACT</name>
<dbReference type="Gene3D" id="1.50.10.10">
    <property type="match status" value="1"/>
</dbReference>
<accession>A0A8J7PMN3</accession>
<feature type="domain" description="GH15-like" evidence="1">
    <location>
        <begin position="275"/>
        <end position="583"/>
    </location>
</feature>
<dbReference type="GO" id="GO:0005975">
    <property type="term" value="P:carbohydrate metabolic process"/>
    <property type="evidence" value="ECO:0007669"/>
    <property type="project" value="InterPro"/>
</dbReference>
<proteinExistence type="predicted"/>
<evidence type="ECO:0000259" key="1">
    <source>
        <dbReference type="Pfam" id="PF00723"/>
    </source>
</evidence>
<dbReference type="EMBL" id="JAFLCK010000022">
    <property type="protein sequence ID" value="MBN8661575.1"/>
    <property type="molecule type" value="Genomic_DNA"/>
</dbReference>
<evidence type="ECO:0000313" key="2">
    <source>
        <dbReference type="EMBL" id="MBN8661575.1"/>
    </source>
</evidence>
<protein>
    <submittedName>
        <fullName evidence="2">Glycoside hydrolase family 15 protein</fullName>
    </submittedName>
</protein>
<dbReference type="Pfam" id="PF00723">
    <property type="entry name" value="Glyco_hydro_15"/>
    <property type="match status" value="1"/>
</dbReference>
<reference evidence="2" key="1">
    <citation type="submission" date="2021-02" db="EMBL/GenBank/DDBJ databases">
        <title>Genome-Resolved Metagenomics of a Microbial Community Performing Photosynthetic Biological Nutrient Removal.</title>
        <authorList>
            <person name="Mcdaniel E.A."/>
        </authorList>
    </citation>
    <scope>NUCLEOTIDE SEQUENCE</scope>
    <source>
        <strain evidence="2">UWPOB_OBS1</strain>
    </source>
</reference>
<dbReference type="InterPro" id="IPR011613">
    <property type="entry name" value="GH15-like"/>
</dbReference>
<dbReference type="PANTHER" id="PTHR31616:SF13">
    <property type="entry name" value="GLUCAN 1,4-ALPHA-GLUCOSIDASE"/>
    <property type="match status" value="1"/>
</dbReference>
<dbReference type="SUPFAM" id="SSF48208">
    <property type="entry name" value="Six-hairpin glycosidases"/>
    <property type="match status" value="1"/>
</dbReference>
<dbReference type="AlphaFoldDB" id="A0A8J7PMN3"/>
<dbReference type="PANTHER" id="PTHR31616">
    <property type="entry name" value="TREHALASE"/>
    <property type="match status" value="1"/>
</dbReference>
<dbReference type="InterPro" id="IPR008928">
    <property type="entry name" value="6-hairpin_glycosidase_sf"/>
</dbReference>
<evidence type="ECO:0000313" key="3">
    <source>
        <dbReference type="Proteomes" id="UP000664277"/>
    </source>
</evidence>